<dbReference type="InterPro" id="IPR009057">
    <property type="entry name" value="Homeodomain-like_sf"/>
</dbReference>
<gene>
    <name evidence="6" type="ORF">HDF12_002653</name>
</gene>
<organism evidence="6 7">
    <name type="scientific">Tunturiibacter lichenicola</name>
    <dbReference type="NCBI Taxonomy" id="2051959"/>
    <lineage>
        <taxon>Bacteria</taxon>
        <taxon>Pseudomonadati</taxon>
        <taxon>Acidobacteriota</taxon>
        <taxon>Terriglobia</taxon>
        <taxon>Terriglobales</taxon>
        <taxon>Acidobacteriaceae</taxon>
        <taxon>Tunturiibacter</taxon>
    </lineage>
</organism>
<dbReference type="SUPFAM" id="SSF48498">
    <property type="entry name" value="Tetracyclin repressor-like, C-terminal domain"/>
    <property type="match status" value="1"/>
</dbReference>
<dbReference type="InterPro" id="IPR036271">
    <property type="entry name" value="Tet_transcr_reg_TetR-rel_C_sf"/>
</dbReference>
<dbReference type="InterPro" id="IPR001647">
    <property type="entry name" value="HTH_TetR"/>
</dbReference>
<feature type="domain" description="HTH tetR-type" evidence="5">
    <location>
        <begin position="6"/>
        <end position="66"/>
    </location>
</feature>
<dbReference type="PANTHER" id="PTHR47506:SF3">
    <property type="entry name" value="HTH-TYPE TRANSCRIPTIONAL REGULATOR LMRA"/>
    <property type="match status" value="1"/>
</dbReference>
<evidence type="ECO:0000256" key="3">
    <source>
        <dbReference type="ARBA" id="ARBA00023163"/>
    </source>
</evidence>
<dbReference type="AlphaFoldDB" id="A0A7Y9NMR7"/>
<protein>
    <submittedName>
        <fullName evidence="6">TetR/AcrR family transcriptional repressor of nem operon</fullName>
    </submittedName>
</protein>
<evidence type="ECO:0000256" key="4">
    <source>
        <dbReference type="PROSITE-ProRule" id="PRU00335"/>
    </source>
</evidence>
<keyword evidence="3" id="KW-0804">Transcription</keyword>
<evidence type="ECO:0000256" key="2">
    <source>
        <dbReference type="ARBA" id="ARBA00023125"/>
    </source>
</evidence>
<comment type="caution">
    <text evidence="6">The sequence shown here is derived from an EMBL/GenBank/DDBJ whole genome shotgun (WGS) entry which is preliminary data.</text>
</comment>
<evidence type="ECO:0000313" key="6">
    <source>
        <dbReference type="EMBL" id="NYF52254.1"/>
    </source>
</evidence>
<reference evidence="6 7" key="1">
    <citation type="submission" date="2020-07" db="EMBL/GenBank/DDBJ databases">
        <title>Genomic Encyclopedia of Type Strains, Phase IV (KMG-V): Genome sequencing to study the core and pangenomes of soil and plant-associated prokaryotes.</title>
        <authorList>
            <person name="Whitman W."/>
        </authorList>
    </citation>
    <scope>NUCLEOTIDE SEQUENCE [LARGE SCALE GENOMIC DNA]</scope>
    <source>
        <strain evidence="6 7">M8UP30</strain>
    </source>
</reference>
<dbReference type="PRINTS" id="PR00455">
    <property type="entry name" value="HTHTETR"/>
</dbReference>
<proteinExistence type="predicted"/>
<evidence type="ECO:0000259" key="5">
    <source>
        <dbReference type="PROSITE" id="PS50977"/>
    </source>
</evidence>
<accession>A0A7Y9NMR7</accession>
<dbReference type="GO" id="GO:0003677">
    <property type="term" value="F:DNA binding"/>
    <property type="evidence" value="ECO:0007669"/>
    <property type="project" value="UniProtKB-UniRule"/>
</dbReference>
<evidence type="ECO:0000256" key="1">
    <source>
        <dbReference type="ARBA" id="ARBA00023015"/>
    </source>
</evidence>
<dbReference type="SUPFAM" id="SSF46689">
    <property type="entry name" value="Homeodomain-like"/>
    <property type="match status" value="1"/>
</dbReference>
<dbReference type="InterPro" id="IPR054156">
    <property type="entry name" value="YxaF_TetR_C"/>
</dbReference>
<evidence type="ECO:0000313" key="7">
    <source>
        <dbReference type="Proteomes" id="UP000534186"/>
    </source>
</evidence>
<dbReference type="Pfam" id="PF00440">
    <property type="entry name" value="TetR_N"/>
    <property type="match status" value="1"/>
</dbReference>
<dbReference type="Pfam" id="PF21993">
    <property type="entry name" value="TetR_C_13_2"/>
    <property type="match status" value="1"/>
</dbReference>
<keyword evidence="2 4" id="KW-0238">DNA-binding</keyword>
<dbReference type="EMBL" id="JACCCV010000002">
    <property type="protein sequence ID" value="NYF52254.1"/>
    <property type="molecule type" value="Genomic_DNA"/>
</dbReference>
<dbReference type="Gene3D" id="1.10.357.10">
    <property type="entry name" value="Tetracycline Repressor, domain 2"/>
    <property type="match status" value="1"/>
</dbReference>
<dbReference type="PROSITE" id="PS50977">
    <property type="entry name" value="HTH_TETR_2"/>
    <property type="match status" value="1"/>
</dbReference>
<feature type="DNA-binding region" description="H-T-H motif" evidence="4">
    <location>
        <begin position="29"/>
        <end position="48"/>
    </location>
</feature>
<dbReference type="Proteomes" id="UP000534186">
    <property type="component" value="Unassembled WGS sequence"/>
</dbReference>
<name>A0A7Y9NMR7_9BACT</name>
<keyword evidence="1" id="KW-0805">Transcription regulation</keyword>
<sequence>MIDSRHESKTKFLDAAMHVIRVKGYSATRIEDVCEEAGLTKGSFFHHFRSKEELALAAADHWSEVTGGVFASAPYRELPDPLDRVLAYVDFRKAILQGRTLCDFTCLVGTMVQEVYDTNPPIREACNKSISTHAATVEADIAEAMQKYGVDAEWTAQSLALYTQATLQGAFILAKAKGGPEIAVACIDHLHRYIEMLFTQSDSRRVLHDRSSTARRQDTF</sequence>
<dbReference type="PANTHER" id="PTHR47506">
    <property type="entry name" value="TRANSCRIPTIONAL REGULATORY PROTEIN"/>
    <property type="match status" value="1"/>
</dbReference>